<evidence type="ECO:0000313" key="2">
    <source>
        <dbReference type="EMBL" id="VDL82449.1"/>
    </source>
</evidence>
<dbReference type="Pfam" id="PF04666">
    <property type="entry name" value="MGAT4_cons"/>
    <property type="match status" value="1"/>
</dbReference>
<dbReference type="GO" id="GO:0006487">
    <property type="term" value="P:protein N-linked glycosylation"/>
    <property type="evidence" value="ECO:0007669"/>
    <property type="project" value="TreeGrafter"/>
</dbReference>
<dbReference type="AlphaFoldDB" id="A0A0N4YNB8"/>
<evidence type="ECO:0000259" key="1">
    <source>
        <dbReference type="Pfam" id="PF04666"/>
    </source>
</evidence>
<evidence type="ECO:0000313" key="4">
    <source>
        <dbReference type="WBParaSite" id="NBR_0001872301-mRNA-1"/>
    </source>
</evidence>
<reference evidence="2 3" key="2">
    <citation type="submission" date="2018-11" db="EMBL/GenBank/DDBJ databases">
        <authorList>
            <consortium name="Pathogen Informatics"/>
        </authorList>
    </citation>
    <scope>NUCLEOTIDE SEQUENCE [LARGE SCALE GENOMIC DNA]</scope>
</reference>
<dbReference type="InterPro" id="IPR057279">
    <property type="entry name" value="MGAT4"/>
</dbReference>
<evidence type="ECO:0000313" key="3">
    <source>
        <dbReference type="Proteomes" id="UP000271162"/>
    </source>
</evidence>
<dbReference type="STRING" id="27835.A0A0N4YNB8"/>
<dbReference type="GO" id="GO:0005793">
    <property type="term" value="C:endoplasmic reticulum-Golgi intermediate compartment"/>
    <property type="evidence" value="ECO:0007669"/>
    <property type="project" value="TreeGrafter"/>
</dbReference>
<dbReference type="Proteomes" id="UP000271162">
    <property type="component" value="Unassembled WGS sequence"/>
</dbReference>
<feature type="domain" description="MGAT4 conserved region" evidence="1">
    <location>
        <begin position="12"/>
        <end position="228"/>
    </location>
</feature>
<keyword evidence="3" id="KW-1185">Reference proteome</keyword>
<dbReference type="WBParaSite" id="NBR_0001872301-mRNA-1">
    <property type="protein sequence ID" value="NBR_0001872301-mRNA-1"/>
    <property type="gene ID" value="NBR_0001872301"/>
</dbReference>
<dbReference type="EMBL" id="UYSL01023630">
    <property type="protein sequence ID" value="VDL82449.1"/>
    <property type="molecule type" value="Genomic_DNA"/>
</dbReference>
<dbReference type="PANTHER" id="PTHR12062:SF9">
    <property type="entry name" value="ALPHA-1,3-MANNOSYL-GLYCOPROTEIN 4-BETA-N-ACETYLGLUCOSAMINYLTRANSFERASE A, ISOFORM A"/>
    <property type="match status" value="1"/>
</dbReference>
<dbReference type="GO" id="GO:0008375">
    <property type="term" value="F:acetylglucosaminyltransferase activity"/>
    <property type="evidence" value="ECO:0007669"/>
    <property type="project" value="TreeGrafter"/>
</dbReference>
<protein>
    <submittedName>
        <fullName evidence="4">Protein LOC152586 (inferred by orthology to a human protein)</fullName>
    </submittedName>
</protein>
<reference evidence="4" key="1">
    <citation type="submission" date="2016-04" db="UniProtKB">
        <authorList>
            <consortium name="WormBaseParasite"/>
        </authorList>
    </citation>
    <scope>IDENTIFICATION</scope>
</reference>
<proteinExistence type="predicted"/>
<dbReference type="PANTHER" id="PTHR12062">
    <property type="entry name" value="N-ACETYLGLUCOSAMINYLTRANSFERASE VI"/>
    <property type="match status" value="1"/>
</dbReference>
<sequence length="254" mass="30269">MEDEEFWSAFDEMVFSIPVVNRAVHYIPHTLKSLFDKLENTYRHSIFRAQVLFIVVLAFTESELKSAKALSSSLKSQFSKEIKEGLLEIAAIPPRWYDLIPSDINPTFNDTSKRMLWRVKQNMDYLYIMAYGSTRAQYYMHLEDDVQATHNYARIIFDYIELMKNRPWFIMHCSELGFIGKLLRSDDVKYIIYAIALYYKYKPVDWILLDVESNRYCTPEKDSLHCKKVGEPYFYSIHVWSIFRLRYYGSDVRD</sequence>
<dbReference type="GO" id="GO:0005795">
    <property type="term" value="C:Golgi stack"/>
    <property type="evidence" value="ECO:0007669"/>
    <property type="project" value="TreeGrafter"/>
</dbReference>
<accession>A0A0N4YNB8</accession>
<dbReference type="InterPro" id="IPR006759">
    <property type="entry name" value="Glyco_transf_54"/>
</dbReference>
<organism evidence="4">
    <name type="scientific">Nippostrongylus brasiliensis</name>
    <name type="common">Rat hookworm</name>
    <dbReference type="NCBI Taxonomy" id="27835"/>
    <lineage>
        <taxon>Eukaryota</taxon>
        <taxon>Metazoa</taxon>
        <taxon>Ecdysozoa</taxon>
        <taxon>Nematoda</taxon>
        <taxon>Chromadorea</taxon>
        <taxon>Rhabditida</taxon>
        <taxon>Rhabditina</taxon>
        <taxon>Rhabditomorpha</taxon>
        <taxon>Strongyloidea</taxon>
        <taxon>Heligmosomidae</taxon>
        <taxon>Nippostrongylus</taxon>
    </lineage>
</organism>
<name>A0A0N4YNB8_NIPBR</name>
<gene>
    <name evidence="2" type="ORF">NBR_LOCUS18724</name>
</gene>
<dbReference type="GO" id="GO:0005783">
    <property type="term" value="C:endoplasmic reticulum"/>
    <property type="evidence" value="ECO:0007669"/>
    <property type="project" value="TreeGrafter"/>
</dbReference>